<dbReference type="InterPro" id="IPR039910">
    <property type="entry name" value="D15-like"/>
</dbReference>
<dbReference type="Gene3D" id="2.40.160.50">
    <property type="entry name" value="membrane protein fhac: a member of the omp85/tpsb transporter family"/>
    <property type="match status" value="1"/>
</dbReference>
<proteinExistence type="inferred from homology"/>
<evidence type="ECO:0000256" key="6">
    <source>
        <dbReference type="ARBA" id="ARBA00022729"/>
    </source>
</evidence>
<evidence type="ECO:0000256" key="10">
    <source>
        <dbReference type="ARBA" id="ARBA00093548"/>
    </source>
</evidence>
<dbReference type="PANTHER" id="PTHR12815:SF47">
    <property type="entry name" value="TRANSLOCATION AND ASSEMBLY MODULE SUBUNIT TAMA"/>
    <property type="match status" value="1"/>
</dbReference>
<keyword evidence="16" id="KW-1185">Reference proteome</keyword>
<keyword evidence="6 11" id="KW-0732">Signal</keyword>
<organism evidence="15 16">
    <name type="scientific">Parasutterella secunda</name>
    <dbReference type="NCBI Taxonomy" id="626947"/>
    <lineage>
        <taxon>Bacteria</taxon>
        <taxon>Pseudomonadati</taxon>
        <taxon>Pseudomonadota</taxon>
        <taxon>Betaproteobacteria</taxon>
        <taxon>Burkholderiales</taxon>
        <taxon>Sutterellaceae</taxon>
        <taxon>Parasutterella</taxon>
    </lineage>
</organism>
<comment type="caution">
    <text evidence="15">The sequence shown here is derived from an EMBL/GenBank/DDBJ whole genome shotgun (WGS) entry which is preliminary data.</text>
</comment>
<keyword evidence="4" id="KW-1134">Transmembrane beta strand</keyword>
<keyword evidence="8" id="KW-0998">Cell outer membrane</keyword>
<keyword evidence="5" id="KW-0812">Transmembrane</keyword>
<feature type="domain" description="TamA POTRA" evidence="14">
    <location>
        <begin position="24"/>
        <end position="98"/>
    </location>
</feature>
<dbReference type="InterPro" id="IPR035243">
    <property type="entry name" value="TamA_POTRA_Dom_1"/>
</dbReference>
<feature type="chain" id="PRO_5046070673" description="Translocation and assembly module subunit TamA" evidence="11">
    <location>
        <begin position="23"/>
        <end position="579"/>
    </location>
</feature>
<dbReference type="Pfam" id="PF07244">
    <property type="entry name" value="POTRA"/>
    <property type="match status" value="1"/>
</dbReference>
<evidence type="ECO:0000256" key="7">
    <source>
        <dbReference type="ARBA" id="ARBA00023136"/>
    </source>
</evidence>
<evidence type="ECO:0000256" key="9">
    <source>
        <dbReference type="ARBA" id="ARBA00033063"/>
    </source>
</evidence>
<evidence type="ECO:0000256" key="11">
    <source>
        <dbReference type="SAM" id="SignalP"/>
    </source>
</evidence>
<evidence type="ECO:0000256" key="3">
    <source>
        <dbReference type="ARBA" id="ARBA00015419"/>
    </source>
</evidence>
<protein>
    <recommendedName>
        <fullName evidence="3">Translocation and assembly module subunit TamA</fullName>
    </recommendedName>
    <alternativeName>
        <fullName evidence="9">Autotransporter assembly factor TamA</fullName>
    </alternativeName>
</protein>
<dbReference type="InterPro" id="IPR000184">
    <property type="entry name" value="Bac_surfAg_D15"/>
</dbReference>
<dbReference type="Gene3D" id="3.10.20.310">
    <property type="entry name" value="membrane protein fhac"/>
    <property type="match status" value="3"/>
</dbReference>
<dbReference type="EMBL" id="JACJKX010000013">
    <property type="protein sequence ID" value="MBM6929043.1"/>
    <property type="molecule type" value="Genomic_DNA"/>
</dbReference>
<comment type="similarity">
    <text evidence="2">Belongs to the TamA family.</text>
</comment>
<reference evidence="15 16" key="1">
    <citation type="journal article" date="2021" name="Sci. Rep.">
        <title>The distribution of antibiotic resistance genes in chicken gut microbiota commensals.</title>
        <authorList>
            <person name="Juricova H."/>
            <person name="Matiasovicova J."/>
            <person name="Kubasova T."/>
            <person name="Cejkova D."/>
            <person name="Rychlik I."/>
        </authorList>
    </citation>
    <scope>NUCLEOTIDE SEQUENCE [LARGE SCALE GENOMIC DNA]</scope>
    <source>
        <strain evidence="15 16">An562</strain>
    </source>
</reference>
<evidence type="ECO:0000256" key="4">
    <source>
        <dbReference type="ARBA" id="ARBA00022452"/>
    </source>
</evidence>
<dbReference type="RefSeq" id="WP_205050632.1">
    <property type="nucleotide sequence ID" value="NZ_JACJKX010000013.1"/>
</dbReference>
<accession>A0ABS2GW02</accession>
<evidence type="ECO:0000313" key="16">
    <source>
        <dbReference type="Proteomes" id="UP000777002"/>
    </source>
</evidence>
<evidence type="ECO:0000259" key="14">
    <source>
        <dbReference type="Pfam" id="PF17243"/>
    </source>
</evidence>
<evidence type="ECO:0000259" key="12">
    <source>
        <dbReference type="Pfam" id="PF01103"/>
    </source>
</evidence>
<keyword evidence="7" id="KW-0472">Membrane</keyword>
<dbReference type="InterPro" id="IPR010827">
    <property type="entry name" value="BamA/TamA_POTRA"/>
</dbReference>
<evidence type="ECO:0000313" key="15">
    <source>
        <dbReference type="EMBL" id="MBM6929043.1"/>
    </source>
</evidence>
<gene>
    <name evidence="15" type="ORF">H5985_07170</name>
</gene>
<feature type="domain" description="POTRA" evidence="13">
    <location>
        <begin position="189"/>
        <end position="263"/>
    </location>
</feature>
<dbReference type="Proteomes" id="UP000777002">
    <property type="component" value="Unassembled WGS sequence"/>
</dbReference>
<evidence type="ECO:0000259" key="13">
    <source>
        <dbReference type="Pfam" id="PF07244"/>
    </source>
</evidence>
<comment type="subunit">
    <text evidence="10">Interacts with TamB to form the translocation and assembly module (TAM).</text>
</comment>
<feature type="signal peptide" evidence="11">
    <location>
        <begin position="1"/>
        <end position="22"/>
    </location>
</feature>
<evidence type="ECO:0000256" key="1">
    <source>
        <dbReference type="ARBA" id="ARBA00004442"/>
    </source>
</evidence>
<comment type="subcellular location">
    <subcellularLocation>
        <location evidence="1">Cell outer membrane</location>
    </subcellularLocation>
</comment>
<evidence type="ECO:0000256" key="8">
    <source>
        <dbReference type="ARBA" id="ARBA00023237"/>
    </source>
</evidence>
<feature type="domain" description="Bacterial surface antigen (D15)" evidence="12">
    <location>
        <begin position="284"/>
        <end position="576"/>
    </location>
</feature>
<name>A0ABS2GW02_9BURK</name>
<sequence>MRVKRLAVWFTLLGALPQAVSAFEVQVQGVSGDVRANVEALLGPVRENSITEIRQTYRAQVDRAITRALQALGYYQSIVHYSWREAKGKDPATLIAKIHLGEPVRIDGASLTVRGEAAEEEAFEKLKKNLPEKGRQLNHGEYESFKSSIERAAVQNGYFDGEFLVSELGVNAVENKAYWRLDYDAKTRYRFGDIHFRGSQIREPVLVNLLPFKKGEPYTSDDISELNRRLSATGWFNSVVVSPDIFLGRSSTDKSLPVYANVTPKKENAVETGLGFSTDVGPRGSVTWRKPWLNDSGHSLETSTELSSKEQLLDVSYKIPLEKSALEHYWIVQGGIKNEDLNDTKSNSASVMVSRHWAPYEGWQRDVHLRWSLDKFDQGEISDHTMLIYPGVSFSKTAAVGGLMPSWGLSQRYTVDWSNAIWGSDIDFVVLEAQHALIKTFAHRHRVVLRAHVGWIQTDDFDQVPPDLRFFAGGDRSVRGYKYESISPEDENGDLTGAEKLVTASVEYQYKVKGNWWGAVFFDIGQAVNNFNDQDWKKGVGVGVRWQSPLGPIKLDIAKPVGDPDKHAVQFYIGLGPEL</sequence>
<evidence type="ECO:0000256" key="5">
    <source>
        <dbReference type="ARBA" id="ARBA00022692"/>
    </source>
</evidence>
<dbReference type="Pfam" id="PF01103">
    <property type="entry name" value="Omp85"/>
    <property type="match status" value="1"/>
</dbReference>
<dbReference type="PANTHER" id="PTHR12815">
    <property type="entry name" value="SORTING AND ASSEMBLY MACHINERY SAMM50 PROTEIN FAMILY MEMBER"/>
    <property type="match status" value="1"/>
</dbReference>
<evidence type="ECO:0000256" key="2">
    <source>
        <dbReference type="ARBA" id="ARBA00010248"/>
    </source>
</evidence>
<dbReference type="Pfam" id="PF17243">
    <property type="entry name" value="POTRA_TamA_1"/>
    <property type="match status" value="1"/>
</dbReference>